<comment type="caution">
    <text evidence="2">The sequence shown here is derived from an EMBL/GenBank/DDBJ whole genome shotgun (WGS) entry which is preliminary data.</text>
</comment>
<proteinExistence type="predicted"/>
<dbReference type="PROSITE" id="PS51257">
    <property type="entry name" value="PROKAR_LIPOPROTEIN"/>
    <property type="match status" value="1"/>
</dbReference>
<organism evidence="2 3">
    <name type="scientific">Lactobacillus colini</name>
    <dbReference type="NCBI Taxonomy" id="1819254"/>
    <lineage>
        <taxon>Bacteria</taxon>
        <taxon>Bacillati</taxon>
        <taxon>Bacillota</taxon>
        <taxon>Bacilli</taxon>
        <taxon>Lactobacillales</taxon>
        <taxon>Lactobacillaceae</taxon>
        <taxon>Lactobacillus</taxon>
    </lineage>
</organism>
<dbReference type="EMBL" id="JAGGLU010000001">
    <property type="protein sequence ID" value="MBP2057042.1"/>
    <property type="molecule type" value="Genomic_DNA"/>
</dbReference>
<gene>
    <name evidence="2" type="ORF">J2Z60_000204</name>
</gene>
<sequence length="120" mass="14465">MKMAYGLIDFFKNLNKHEYMIIIWLILLACAIWIICSLIHLPVVWRIGVVFAIFNNIVAYMIGRIVEKRQLSFWWLLLFPIVFAIAVIIHYAQYNYLFCVIYLCLELFGLWHDNFYHEKN</sequence>
<dbReference type="RefSeq" id="WP_209685495.1">
    <property type="nucleotide sequence ID" value="NZ_JAGGLU010000001.1"/>
</dbReference>
<keyword evidence="1" id="KW-0812">Transmembrane</keyword>
<feature type="transmembrane region" description="Helical" evidence="1">
    <location>
        <begin position="47"/>
        <end position="66"/>
    </location>
</feature>
<keyword evidence="1" id="KW-1133">Transmembrane helix</keyword>
<evidence type="ECO:0008006" key="4">
    <source>
        <dbReference type="Google" id="ProtNLM"/>
    </source>
</evidence>
<evidence type="ECO:0000313" key="2">
    <source>
        <dbReference type="EMBL" id="MBP2057042.1"/>
    </source>
</evidence>
<evidence type="ECO:0000313" key="3">
    <source>
        <dbReference type="Proteomes" id="UP001519292"/>
    </source>
</evidence>
<dbReference type="Proteomes" id="UP001519292">
    <property type="component" value="Unassembled WGS sequence"/>
</dbReference>
<protein>
    <recommendedName>
        <fullName evidence="4">Integral membrane protein</fullName>
    </recommendedName>
</protein>
<feature type="transmembrane region" description="Helical" evidence="1">
    <location>
        <begin position="73"/>
        <end position="89"/>
    </location>
</feature>
<name>A0ABS4MBI8_9LACO</name>
<feature type="transmembrane region" description="Helical" evidence="1">
    <location>
        <begin position="21"/>
        <end position="41"/>
    </location>
</feature>
<keyword evidence="3" id="KW-1185">Reference proteome</keyword>
<evidence type="ECO:0000256" key="1">
    <source>
        <dbReference type="SAM" id="Phobius"/>
    </source>
</evidence>
<reference evidence="2 3" key="1">
    <citation type="submission" date="2021-03" db="EMBL/GenBank/DDBJ databases">
        <title>Genomic Encyclopedia of Type Strains, Phase IV (KMG-IV): sequencing the most valuable type-strain genomes for metagenomic binning, comparative biology and taxonomic classification.</title>
        <authorList>
            <person name="Goeker M."/>
        </authorList>
    </citation>
    <scope>NUCLEOTIDE SEQUENCE [LARGE SCALE GENOMIC DNA]</scope>
    <source>
        <strain evidence="2 3">DSM 101872</strain>
    </source>
</reference>
<keyword evidence="1" id="KW-0472">Membrane</keyword>
<accession>A0ABS4MBI8</accession>